<dbReference type="PANTHER" id="PTHR45586:SF1">
    <property type="entry name" value="LIPOPOLYSACCHARIDE ASSEMBLY PROTEIN B"/>
    <property type="match status" value="1"/>
</dbReference>
<evidence type="ECO:0008006" key="7">
    <source>
        <dbReference type="Google" id="ProtNLM"/>
    </source>
</evidence>
<proteinExistence type="predicted"/>
<dbReference type="SUPFAM" id="SSF48452">
    <property type="entry name" value="TPR-like"/>
    <property type="match status" value="1"/>
</dbReference>
<dbReference type="Gene3D" id="1.25.40.10">
    <property type="entry name" value="Tetratricopeptide repeat domain"/>
    <property type="match status" value="2"/>
</dbReference>
<keyword evidence="1" id="KW-0677">Repeat</keyword>
<evidence type="ECO:0000256" key="2">
    <source>
        <dbReference type="ARBA" id="ARBA00022803"/>
    </source>
</evidence>
<dbReference type="EMBL" id="SHNP01000001">
    <property type="protein sequence ID" value="MCX2972002.1"/>
    <property type="molecule type" value="Genomic_DNA"/>
</dbReference>
<evidence type="ECO:0000256" key="1">
    <source>
        <dbReference type="ARBA" id="ARBA00022737"/>
    </source>
</evidence>
<keyword evidence="4" id="KW-1133">Transmembrane helix</keyword>
<keyword evidence="6" id="KW-1185">Reference proteome</keyword>
<evidence type="ECO:0000256" key="4">
    <source>
        <dbReference type="SAM" id="Phobius"/>
    </source>
</evidence>
<dbReference type="InterPro" id="IPR051012">
    <property type="entry name" value="CellSynth/LPSAsmb/PSIAsmb"/>
</dbReference>
<dbReference type="SUPFAM" id="SSF52266">
    <property type="entry name" value="SGNH hydrolase"/>
    <property type="match status" value="2"/>
</dbReference>
<keyword evidence="2" id="KW-0802">TPR repeat</keyword>
<keyword evidence="4" id="KW-0812">Transmembrane</keyword>
<protein>
    <recommendedName>
        <fullName evidence="7">SGNH hydrolase-type esterase domain-containing protein</fullName>
    </recommendedName>
</protein>
<dbReference type="Proteomes" id="UP001143307">
    <property type="component" value="Unassembled WGS sequence"/>
</dbReference>
<dbReference type="InterPro" id="IPR019734">
    <property type="entry name" value="TPR_rpt"/>
</dbReference>
<keyword evidence="4" id="KW-0472">Membrane</keyword>
<dbReference type="InterPro" id="IPR011990">
    <property type="entry name" value="TPR-like_helical_dom_sf"/>
</dbReference>
<evidence type="ECO:0000256" key="3">
    <source>
        <dbReference type="SAM" id="MobiDB-lite"/>
    </source>
</evidence>
<accession>A0ABT3SRN6</accession>
<gene>
    <name evidence="5" type="ORF">EYC87_00195</name>
</gene>
<feature type="transmembrane region" description="Helical" evidence="4">
    <location>
        <begin position="7"/>
        <end position="25"/>
    </location>
</feature>
<evidence type="ECO:0000313" key="6">
    <source>
        <dbReference type="Proteomes" id="UP001143307"/>
    </source>
</evidence>
<comment type="caution">
    <text evidence="5">The sequence shown here is derived from an EMBL/GenBank/DDBJ whole genome shotgun (WGS) entry which is preliminary data.</text>
</comment>
<sequence length="703" mass="78642">MSRVKTFFFGLIAVLVIPALFFLALEQGLKLFGYDKNFDYFAEIQVNGQSYYQDNPVFIEQFYPASLNITPLENTFSVQPDDGTVRVFVLGGSAARGFPNPAHGFSRHLEAMLKQALPSRPIEVINTAMTAINSHVVYETARSIPKGSADFAIVLMGNNEVIGPYGPGTFNQNFLSSLKMIRSLQAIKRSSIGQAMTDLAAGTGERDHKQELKWKGMQMFTSESVALNDPRLETVYSHYRRNLIDIVATLQDKGAHVIVSTVPVNLRHSAPFLSAQKTDLPAEKITQWESALSLANDSMLERNWPAAISRLNTAASIDPNYAETQFQLAIAYEAMEDYGQSAIHLQKARDLDSLRFRADSRINSIVRDVASEFDQSPLTLVDNDAAFATQSRPGQPGWNLFLEHVHYDFSGDYVLAREFSRAILKDMGVNGYRLPGQAVVASRIGYPSNMTLKVMDRVVNMVKAPPFTGQSNQAALMQFIDDRKRQSEAQLGSIADQIERRQAVLRSGKGDWRLRYELAHLLEHVGDQQGASEQLKLLYIEYPHHRDSQIMLAKMLHKDGQYQEELTYLEAALGNARGDDALIAQLRGWLGLVYFKLGDAESATNYLEGVTEDYQEQIHYVLQAYATLIRYSDQSGSASDVKRYAAQAQRYGKGVVGSGRVQEYPTLYAKMSQIMRLAGDQSQAKTWKDMQPRRARKQPPANG</sequence>
<organism evidence="5 6">
    <name type="scientific">Candidatus Seongchinamella marina</name>
    <dbReference type="NCBI Taxonomy" id="2518990"/>
    <lineage>
        <taxon>Bacteria</taxon>
        <taxon>Pseudomonadati</taxon>
        <taxon>Pseudomonadota</taxon>
        <taxon>Gammaproteobacteria</taxon>
        <taxon>Cellvibrionales</taxon>
        <taxon>Halieaceae</taxon>
        <taxon>Seongchinamella</taxon>
    </lineage>
</organism>
<dbReference type="InterPro" id="IPR036514">
    <property type="entry name" value="SGNH_hydro_sf"/>
</dbReference>
<name>A0ABT3SRN6_9GAMM</name>
<dbReference type="Gene3D" id="3.40.50.1110">
    <property type="entry name" value="SGNH hydrolase"/>
    <property type="match status" value="1"/>
</dbReference>
<reference evidence="5" key="1">
    <citation type="submission" date="2019-02" db="EMBL/GenBank/DDBJ databases">
        <authorList>
            <person name="Li S.-H."/>
        </authorList>
    </citation>
    <scope>NUCLEOTIDE SEQUENCE</scope>
    <source>
        <strain evidence="5">IMCC8485</strain>
    </source>
</reference>
<dbReference type="SMART" id="SM00028">
    <property type="entry name" value="TPR"/>
    <property type="match status" value="3"/>
</dbReference>
<feature type="region of interest" description="Disordered" evidence="3">
    <location>
        <begin position="680"/>
        <end position="703"/>
    </location>
</feature>
<dbReference type="PANTHER" id="PTHR45586">
    <property type="entry name" value="TPR REPEAT-CONTAINING PROTEIN PA4667"/>
    <property type="match status" value="1"/>
</dbReference>
<evidence type="ECO:0000313" key="5">
    <source>
        <dbReference type="EMBL" id="MCX2972002.1"/>
    </source>
</evidence>